<accession>A0AAV9C5Y8</accession>
<reference evidence="1" key="1">
    <citation type="journal article" date="2023" name="Nat. Commun.">
        <title>Diploid and tetraploid genomes of Acorus and the evolution of monocots.</title>
        <authorList>
            <person name="Ma L."/>
            <person name="Liu K.W."/>
            <person name="Li Z."/>
            <person name="Hsiao Y.Y."/>
            <person name="Qi Y."/>
            <person name="Fu T."/>
            <person name="Tang G.D."/>
            <person name="Zhang D."/>
            <person name="Sun W.H."/>
            <person name="Liu D.K."/>
            <person name="Li Y."/>
            <person name="Chen G.Z."/>
            <person name="Liu X.D."/>
            <person name="Liao X.Y."/>
            <person name="Jiang Y.T."/>
            <person name="Yu X."/>
            <person name="Hao Y."/>
            <person name="Huang J."/>
            <person name="Zhao X.W."/>
            <person name="Ke S."/>
            <person name="Chen Y.Y."/>
            <person name="Wu W.L."/>
            <person name="Hsu J.L."/>
            <person name="Lin Y.F."/>
            <person name="Huang M.D."/>
            <person name="Li C.Y."/>
            <person name="Huang L."/>
            <person name="Wang Z.W."/>
            <person name="Zhao X."/>
            <person name="Zhong W.Y."/>
            <person name="Peng D.H."/>
            <person name="Ahmad S."/>
            <person name="Lan S."/>
            <person name="Zhang J.S."/>
            <person name="Tsai W.C."/>
            <person name="Van de Peer Y."/>
            <person name="Liu Z.J."/>
        </authorList>
    </citation>
    <scope>NUCLEOTIDE SEQUENCE</scope>
    <source>
        <strain evidence="1">CP</strain>
    </source>
</reference>
<name>A0AAV9C5Y8_ACOCL</name>
<dbReference type="Proteomes" id="UP001180020">
    <property type="component" value="Unassembled WGS sequence"/>
</dbReference>
<sequence length="59" mass="6684">MCNPEPGEDAVGDGANVTTNGAADLQEVQQQVKWMYVREDTITDVRIYFSVYLVISWFI</sequence>
<comment type="caution">
    <text evidence="1">The sequence shown here is derived from an EMBL/GenBank/DDBJ whole genome shotgun (WGS) entry which is preliminary data.</text>
</comment>
<reference evidence="1" key="2">
    <citation type="submission" date="2023-06" db="EMBL/GenBank/DDBJ databases">
        <authorList>
            <person name="Ma L."/>
            <person name="Liu K.-W."/>
            <person name="Li Z."/>
            <person name="Hsiao Y.-Y."/>
            <person name="Qi Y."/>
            <person name="Fu T."/>
            <person name="Tang G."/>
            <person name="Zhang D."/>
            <person name="Sun W.-H."/>
            <person name="Liu D.-K."/>
            <person name="Li Y."/>
            <person name="Chen G.-Z."/>
            <person name="Liu X.-D."/>
            <person name="Liao X.-Y."/>
            <person name="Jiang Y.-T."/>
            <person name="Yu X."/>
            <person name="Hao Y."/>
            <person name="Huang J."/>
            <person name="Zhao X.-W."/>
            <person name="Ke S."/>
            <person name="Chen Y.-Y."/>
            <person name="Wu W.-L."/>
            <person name="Hsu J.-L."/>
            <person name="Lin Y.-F."/>
            <person name="Huang M.-D."/>
            <person name="Li C.-Y."/>
            <person name="Huang L."/>
            <person name="Wang Z.-W."/>
            <person name="Zhao X."/>
            <person name="Zhong W.-Y."/>
            <person name="Peng D.-H."/>
            <person name="Ahmad S."/>
            <person name="Lan S."/>
            <person name="Zhang J.-S."/>
            <person name="Tsai W.-C."/>
            <person name="Van De Peer Y."/>
            <person name="Liu Z.-J."/>
        </authorList>
    </citation>
    <scope>NUCLEOTIDE SEQUENCE</scope>
    <source>
        <strain evidence="1">CP</strain>
        <tissue evidence="1">Leaves</tissue>
    </source>
</reference>
<evidence type="ECO:0000313" key="1">
    <source>
        <dbReference type="EMBL" id="KAK1284280.1"/>
    </source>
</evidence>
<evidence type="ECO:0000313" key="2">
    <source>
        <dbReference type="Proteomes" id="UP001180020"/>
    </source>
</evidence>
<dbReference type="EMBL" id="JAUJYO010000021">
    <property type="protein sequence ID" value="KAK1284280.1"/>
    <property type="molecule type" value="Genomic_DNA"/>
</dbReference>
<proteinExistence type="predicted"/>
<dbReference type="AlphaFoldDB" id="A0AAV9C5Y8"/>
<organism evidence="1 2">
    <name type="scientific">Acorus calamus</name>
    <name type="common">Sweet flag</name>
    <dbReference type="NCBI Taxonomy" id="4465"/>
    <lineage>
        <taxon>Eukaryota</taxon>
        <taxon>Viridiplantae</taxon>
        <taxon>Streptophyta</taxon>
        <taxon>Embryophyta</taxon>
        <taxon>Tracheophyta</taxon>
        <taxon>Spermatophyta</taxon>
        <taxon>Magnoliopsida</taxon>
        <taxon>Liliopsida</taxon>
        <taxon>Acoraceae</taxon>
        <taxon>Acorus</taxon>
    </lineage>
</organism>
<protein>
    <submittedName>
        <fullName evidence="1">Uncharacterized protein</fullName>
    </submittedName>
</protein>
<gene>
    <name evidence="1" type="ORF">QJS10_CPB21g01046</name>
</gene>
<keyword evidence="2" id="KW-1185">Reference proteome</keyword>